<dbReference type="InterPro" id="IPR004839">
    <property type="entry name" value="Aminotransferase_I/II_large"/>
</dbReference>
<dbReference type="Gene3D" id="3.90.1150.10">
    <property type="entry name" value="Aspartate Aminotransferase, domain 1"/>
    <property type="match status" value="1"/>
</dbReference>
<feature type="domain" description="Aminotransferase class I/classII large" evidence="7">
    <location>
        <begin position="26"/>
        <end position="369"/>
    </location>
</feature>
<evidence type="ECO:0000256" key="5">
    <source>
        <dbReference type="ARBA" id="ARBA00022679"/>
    </source>
</evidence>
<comment type="subunit">
    <text evidence="3">Homodimer.</text>
</comment>
<evidence type="ECO:0000256" key="6">
    <source>
        <dbReference type="ARBA" id="ARBA00022898"/>
    </source>
</evidence>
<dbReference type="CDD" id="cd00609">
    <property type="entry name" value="AAT_like"/>
    <property type="match status" value="1"/>
</dbReference>
<dbReference type="GeneID" id="42802140"/>
<evidence type="ECO:0000313" key="11">
    <source>
        <dbReference type="Proteomes" id="UP000582213"/>
    </source>
</evidence>
<sequence length="378" mass="42698">MVSRIGREIEISPVELASQIAKKVEINLASGTPDPKVMPIKEIKEAYNEIIEEYGSKVFFYPGAGGQEELIKEIENYIPNLNLSLNGNRIVVTSGAQHAIELLSKYFLENDTIAVENPTFIETFTPLKLRSNVVLPIGLDSKGIIVDELEKVLKIVKIKLLYVIPNCHNPAGVNLCEDRRKRLVELADSYDFYILEDDPYKPIAGETPKPIKYFDKNGRVIYISSFSKIIAPGLRIGFILANEEIAEKISLIEQMDFSTSTINQYVVARLLKKGIVKNRMNYLYEHYANKMKILTDSLLDTGFTDFNRPSCGFFLLLDLKKDSWKVFNEAIKMGLSFVPAKPFFLRGGDTMARLSISVATEDEIKKGVKILKSAWDRV</sequence>
<organism evidence="9 10">
    <name type="scientific">Sulfurisphaera ohwakuensis</name>
    <dbReference type="NCBI Taxonomy" id="69656"/>
    <lineage>
        <taxon>Archaea</taxon>
        <taxon>Thermoproteota</taxon>
        <taxon>Thermoprotei</taxon>
        <taxon>Sulfolobales</taxon>
        <taxon>Sulfolobaceae</taxon>
        <taxon>Sulfurisphaera</taxon>
    </lineage>
</organism>
<keyword evidence="4 9" id="KW-0032">Aminotransferase</keyword>
<evidence type="ECO:0000313" key="8">
    <source>
        <dbReference type="EMBL" id="MBB5253898.1"/>
    </source>
</evidence>
<dbReference type="Gene3D" id="3.40.640.10">
    <property type="entry name" value="Type I PLP-dependent aspartate aminotransferase-like (Major domain)"/>
    <property type="match status" value="1"/>
</dbReference>
<dbReference type="KEGG" id="soh:D1869_12805"/>
<proteinExistence type="inferred from homology"/>
<accession>A0A650CJD9</accession>
<dbReference type="EMBL" id="CP045484">
    <property type="protein sequence ID" value="QGR17961.1"/>
    <property type="molecule type" value="Genomic_DNA"/>
</dbReference>
<reference evidence="9 10" key="1">
    <citation type="submission" date="2019-10" db="EMBL/GenBank/DDBJ databases">
        <title>Genome Sequences from Six Type Strain Members of the Archaeal Family Sulfolobaceae: Acidianus ambivalens, Acidianus infernus, Metallosphaera prunae, Stygiolobus azoricus, Sulfolobus metallicus, and Sulfurisphaera ohwakuensis.</title>
        <authorList>
            <person name="Counts J.A."/>
            <person name="Kelly R.M."/>
        </authorList>
    </citation>
    <scope>NUCLEOTIDE SEQUENCE [LARGE SCALE GENOMIC DNA]</scope>
    <source>
        <strain evidence="9 10">TA-1</strain>
    </source>
</reference>
<dbReference type="FunFam" id="3.40.640.10:FF:000053">
    <property type="entry name" value="Aminotransferase, class I"/>
    <property type="match status" value="1"/>
</dbReference>
<dbReference type="PANTHER" id="PTHR42790:SF19">
    <property type="entry name" value="KYNURENINE_ALPHA-AMINOADIPATE AMINOTRANSFERASE, MITOCHONDRIAL"/>
    <property type="match status" value="1"/>
</dbReference>
<evidence type="ECO:0000256" key="3">
    <source>
        <dbReference type="ARBA" id="ARBA00011738"/>
    </source>
</evidence>
<dbReference type="Proteomes" id="UP000427373">
    <property type="component" value="Chromosome"/>
</dbReference>
<dbReference type="GO" id="GO:1901605">
    <property type="term" value="P:alpha-amino acid metabolic process"/>
    <property type="evidence" value="ECO:0007669"/>
    <property type="project" value="TreeGrafter"/>
</dbReference>
<comment type="similarity">
    <text evidence="2">Belongs to the class-I pyridoxal-phosphate-dependent aminotransferase family.</text>
</comment>
<dbReference type="SUPFAM" id="SSF53383">
    <property type="entry name" value="PLP-dependent transferases"/>
    <property type="match status" value="1"/>
</dbReference>
<evidence type="ECO:0000313" key="9">
    <source>
        <dbReference type="EMBL" id="QGR17961.1"/>
    </source>
</evidence>
<protein>
    <submittedName>
        <fullName evidence="9">Aminotransferase class I/II-fold pyridoxal phosphate-dependent enzyme</fullName>
    </submittedName>
</protein>
<dbReference type="OrthoDB" id="372018at2157"/>
<dbReference type="InterPro" id="IPR015422">
    <property type="entry name" value="PyrdxlP-dep_Trfase_small"/>
</dbReference>
<evidence type="ECO:0000259" key="7">
    <source>
        <dbReference type="Pfam" id="PF00155"/>
    </source>
</evidence>
<gene>
    <name evidence="9" type="ORF">D1869_12805</name>
    <name evidence="8" type="ORF">HNQ62_001669</name>
</gene>
<comment type="cofactor">
    <cofactor evidence="1">
        <name>pyridoxal 5'-phosphate</name>
        <dbReference type="ChEBI" id="CHEBI:597326"/>
    </cofactor>
</comment>
<evidence type="ECO:0000256" key="1">
    <source>
        <dbReference type="ARBA" id="ARBA00001933"/>
    </source>
</evidence>
<dbReference type="InterPro" id="IPR015424">
    <property type="entry name" value="PyrdxlP-dep_Trfase"/>
</dbReference>
<dbReference type="EMBL" id="JACHFY010000008">
    <property type="protein sequence ID" value="MBB5253898.1"/>
    <property type="molecule type" value="Genomic_DNA"/>
</dbReference>
<dbReference type="GO" id="GO:0030170">
    <property type="term" value="F:pyridoxal phosphate binding"/>
    <property type="evidence" value="ECO:0007669"/>
    <property type="project" value="InterPro"/>
</dbReference>
<dbReference type="PANTHER" id="PTHR42790">
    <property type="entry name" value="AMINOTRANSFERASE"/>
    <property type="match status" value="1"/>
</dbReference>
<dbReference type="GO" id="GO:0008483">
    <property type="term" value="F:transaminase activity"/>
    <property type="evidence" value="ECO:0007669"/>
    <property type="project" value="UniProtKB-KW"/>
</dbReference>
<dbReference type="Pfam" id="PF00155">
    <property type="entry name" value="Aminotran_1_2"/>
    <property type="match status" value="1"/>
</dbReference>
<keyword evidence="6" id="KW-0663">Pyridoxal phosphate</keyword>
<dbReference type="InterPro" id="IPR050859">
    <property type="entry name" value="Class-I_PLP-dep_aminotransf"/>
</dbReference>
<dbReference type="Proteomes" id="UP000582213">
    <property type="component" value="Unassembled WGS sequence"/>
</dbReference>
<evidence type="ECO:0000256" key="2">
    <source>
        <dbReference type="ARBA" id="ARBA00007441"/>
    </source>
</evidence>
<name>A0A650CJD9_SULOH</name>
<keyword evidence="10" id="KW-1185">Reference proteome</keyword>
<dbReference type="RefSeq" id="WP_156015423.1">
    <property type="nucleotide sequence ID" value="NZ_CP045484.1"/>
</dbReference>
<evidence type="ECO:0000256" key="4">
    <source>
        <dbReference type="ARBA" id="ARBA00022576"/>
    </source>
</evidence>
<reference evidence="8 11" key="2">
    <citation type="submission" date="2020-08" db="EMBL/GenBank/DDBJ databases">
        <title>Genomic Encyclopedia of Type Strains, Phase IV (KMG-IV): sequencing the most valuable type-strain genomes for metagenomic binning, comparative biology and taxonomic classification.</title>
        <authorList>
            <person name="Goeker M."/>
        </authorList>
    </citation>
    <scope>NUCLEOTIDE SEQUENCE [LARGE SCALE GENOMIC DNA]</scope>
    <source>
        <strain evidence="8 11">DSM 12421</strain>
    </source>
</reference>
<evidence type="ECO:0000313" key="10">
    <source>
        <dbReference type="Proteomes" id="UP000427373"/>
    </source>
</evidence>
<dbReference type="InterPro" id="IPR015421">
    <property type="entry name" value="PyrdxlP-dep_Trfase_major"/>
</dbReference>
<dbReference type="AlphaFoldDB" id="A0A650CJD9"/>
<keyword evidence="5 9" id="KW-0808">Transferase</keyword>